<accession>A0A7R9GED3</accession>
<name>A0A7R9GED3_9CRUS</name>
<evidence type="ECO:0000313" key="4">
    <source>
        <dbReference type="EMBL" id="CAD7277792.1"/>
    </source>
</evidence>
<evidence type="ECO:0000256" key="2">
    <source>
        <dbReference type="ARBA" id="ARBA00022801"/>
    </source>
</evidence>
<dbReference type="PRINTS" id="PR00111">
    <property type="entry name" value="ABHYDROLASE"/>
</dbReference>
<keyword evidence="5" id="KW-1185">Reference proteome</keyword>
<dbReference type="Pfam" id="PF00561">
    <property type="entry name" value="Abhydrolase_1"/>
    <property type="match status" value="1"/>
</dbReference>
<dbReference type="GO" id="GO:0016787">
    <property type="term" value="F:hydrolase activity"/>
    <property type="evidence" value="ECO:0007669"/>
    <property type="project" value="UniProtKB-KW"/>
</dbReference>
<organism evidence="4">
    <name type="scientific">Notodromas monacha</name>
    <dbReference type="NCBI Taxonomy" id="399045"/>
    <lineage>
        <taxon>Eukaryota</taxon>
        <taxon>Metazoa</taxon>
        <taxon>Ecdysozoa</taxon>
        <taxon>Arthropoda</taxon>
        <taxon>Crustacea</taxon>
        <taxon>Oligostraca</taxon>
        <taxon>Ostracoda</taxon>
        <taxon>Podocopa</taxon>
        <taxon>Podocopida</taxon>
        <taxon>Cypridocopina</taxon>
        <taxon>Cypridoidea</taxon>
        <taxon>Cyprididae</taxon>
        <taxon>Notodromas</taxon>
    </lineage>
</organism>
<feature type="domain" description="AB hydrolase-1" evidence="3">
    <location>
        <begin position="38"/>
        <end position="148"/>
    </location>
</feature>
<comment type="similarity">
    <text evidence="1">Belongs to the AB hydrolase superfamily.</text>
</comment>
<evidence type="ECO:0000256" key="1">
    <source>
        <dbReference type="ARBA" id="ARBA00008645"/>
    </source>
</evidence>
<dbReference type="InterPro" id="IPR029058">
    <property type="entry name" value="AB_hydrolase_fold"/>
</dbReference>
<dbReference type="PANTHER" id="PTHR43798">
    <property type="entry name" value="MONOACYLGLYCEROL LIPASE"/>
    <property type="match status" value="1"/>
</dbReference>
<dbReference type="Proteomes" id="UP000678499">
    <property type="component" value="Unassembled WGS sequence"/>
</dbReference>
<dbReference type="OrthoDB" id="190201at2759"/>
<protein>
    <recommendedName>
        <fullName evidence="3">AB hydrolase-1 domain-containing protein</fullName>
    </recommendedName>
</protein>
<dbReference type="InterPro" id="IPR050266">
    <property type="entry name" value="AB_hydrolase_sf"/>
</dbReference>
<evidence type="ECO:0000313" key="5">
    <source>
        <dbReference type="Proteomes" id="UP000678499"/>
    </source>
</evidence>
<gene>
    <name evidence="4" type="ORF">NMOB1V02_LOCUS5515</name>
</gene>
<reference evidence="4" key="1">
    <citation type="submission" date="2020-11" db="EMBL/GenBank/DDBJ databases">
        <authorList>
            <person name="Tran Van P."/>
        </authorList>
    </citation>
    <scope>NUCLEOTIDE SEQUENCE</scope>
</reference>
<dbReference type="Gene3D" id="3.40.50.1820">
    <property type="entry name" value="alpha/beta hydrolase"/>
    <property type="match status" value="1"/>
</dbReference>
<dbReference type="EMBL" id="CAJPEX010001011">
    <property type="protein sequence ID" value="CAG0917944.1"/>
    <property type="molecule type" value="Genomic_DNA"/>
</dbReference>
<proteinExistence type="inferred from homology"/>
<dbReference type="EMBL" id="OA883048">
    <property type="protein sequence ID" value="CAD7277792.1"/>
    <property type="molecule type" value="Genomic_DNA"/>
</dbReference>
<dbReference type="PANTHER" id="PTHR43798:SF14">
    <property type="entry name" value="SERINE HYDROLASE-LIKE PROTEIN DDB_G0286239"/>
    <property type="match status" value="1"/>
</dbReference>
<dbReference type="AlphaFoldDB" id="A0A7R9GED3"/>
<dbReference type="GO" id="GO:0016020">
    <property type="term" value="C:membrane"/>
    <property type="evidence" value="ECO:0007669"/>
    <property type="project" value="TreeGrafter"/>
</dbReference>
<sequence length="318" mass="36103">MTSSSEEKFRECVGHTEIRIPVPYGHIAAKVWGPENGYPVLCVHGWQENANSFDTLAPLIDSKFRLVCVDQAGCGLSSHYPVGFSYTTNDTYLFLHRIVSFFGWEKFHYIGHSLGGGIGQNFAAVFPEKVDRLVVLDLVKLIAYPTETQPKRTAQHVSQYYRHETEMATSEAPCYTRGEALDRLLKVVPSLTKDSGLILLERGLEPMEKRGSDGQQLYRYRRDIRVAFTSAMHMCIEQQRPFLKRIKCPMLLIKALSAPKYEGDAVHEETLQLFRENNPKFQYVEIDGDHHVHINSPEVVAPLINDFLLSIDEGKTAE</sequence>
<dbReference type="SUPFAM" id="SSF53474">
    <property type="entry name" value="alpha/beta-Hydrolases"/>
    <property type="match status" value="1"/>
</dbReference>
<dbReference type="InterPro" id="IPR000073">
    <property type="entry name" value="AB_hydrolase_1"/>
</dbReference>
<evidence type="ECO:0000259" key="3">
    <source>
        <dbReference type="Pfam" id="PF00561"/>
    </source>
</evidence>
<keyword evidence="2" id="KW-0378">Hydrolase</keyword>